<dbReference type="PRINTS" id="PR00024">
    <property type="entry name" value="HOMEOBOX"/>
</dbReference>
<keyword evidence="4 8" id="KW-0371">Homeobox</keyword>
<evidence type="ECO:0000256" key="5">
    <source>
        <dbReference type="ARBA" id="ARBA00023163"/>
    </source>
</evidence>
<evidence type="ECO:0000256" key="6">
    <source>
        <dbReference type="ARBA" id="ARBA00023242"/>
    </source>
</evidence>
<feature type="region of interest" description="Disordered" evidence="10">
    <location>
        <begin position="235"/>
        <end position="298"/>
    </location>
</feature>
<dbReference type="Gene3D" id="1.10.10.60">
    <property type="entry name" value="Homeodomain-like"/>
    <property type="match status" value="1"/>
</dbReference>
<dbReference type="PANTHER" id="PTHR24331:SF6">
    <property type="entry name" value="HOMEOBOX PROTEIN DBX1"/>
    <property type="match status" value="1"/>
</dbReference>
<dbReference type="InterPro" id="IPR017970">
    <property type="entry name" value="Homeobox_CS"/>
</dbReference>
<comment type="similarity">
    <text evidence="7">Belongs to the H2.0 homeobox family.</text>
</comment>
<sequence length="362" mass="39339">MMIPSVIAPPALYPGLYRPAAALPLPQTLPSAFPTHSSFLVEDLLRISRPAAFINRTVPSASATTTVSFSCTPAERAIATTAVTRESCSPKTSLPSSKDPTFLKFGVSAILAPSPKTTSSPPTVHSLHSKTFPFPCFDGTFHPIFRTPYLPASSSVVPIPGTFSWPLAARGKPRRGMLRRAVFSDVQRKALEKMFQKQKYISKPDRKKLASKLGLKDSQVKIWFQNRRMKWRNSKERELLSSGGCREQTLPTKANPHPDLSDVGKKSSAEDDEEEEEEEFGRERMRATGSSISSPSLSTASSVLSAASGSGSLTLKRRGPVLPSAGSSGALRPRKDQEYLRLMMSWSCCCHSVEDGGLLAGV</sequence>
<evidence type="ECO:0000256" key="3">
    <source>
        <dbReference type="ARBA" id="ARBA00023125"/>
    </source>
</evidence>
<keyword evidence="6 8" id="KW-0539">Nucleus</keyword>
<evidence type="ECO:0000313" key="13">
    <source>
        <dbReference type="Proteomes" id="UP001279410"/>
    </source>
</evidence>
<gene>
    <name evidence="12" type="ORF">AKAME5_000822900</name>
</gene>
<dbReference type="InterPro" id="IPR000047">
    <property type="entry name" value="HTH_motif"/>
</dbReference>
<keyword evidence="2" id="KW-0805">Transcription regulation</keyword>
<evidence type="ECO:0000256" key="2">
    <source>
        <dbReference type="ARBA" id="ARBA00023015"/>
    </source>
</evidence>
<keyword evidence="1" id="KW-0217">Developmental protein</keyword>
<feature type="compositionally biased region" description="Acidic residues" evidence="10">
    <location>
        <begin position="270"/>
        <end position="280"/>
    </location>
</feature>
<dbReference type="GO" id="GO:0003677">
    <property type="term" value="F:DNA binding"/>
    <property type="evidence" value="ECO:0007669"/>
    <property type="project" value="UniProtKB-UniRule"/>
</dbReference>
<dbReference type="InterPro" id="IPR009057">
    <property type="entry name" value="Homeodomain-like_sf"/>
</dbReference>
<keyword evidence="13" id="KW-1185">Reference proteome</keyword>
<feature type="DNA-binding region" description="Homeobox" evidence="8">
    <location>
        <begin position="176"/>
        <end position="235"/>
    </location>
</feature>
<dbReference type="FunFam" id="1.10.10.60:FF:000177">
    <property type="entry name" value="Homeobox protein DBX1"/>
    <property type="match status" value="1"/>
</dbReference>
<dbReference type="Proteomes" id="UP001279410">
    <property type="component" value="Unassembled WGS sequence"/>
</dbReference>
<feature type="domain" description="Homeobox" evidence="11">
    <location>
        <begin position="174"/>
        <end position="234"/>
    </location>
</feature>
<dbReference type="AlphaFoldDB" id="A0AAD3MLY3"/>
<evidence type="ECO:0000256" key="7">
    <source>
        <dbReference type="ARBA" id="ARBA00038504"/>
    </source>
</evidence>
<feature type="compositionally biased region" description="Basic and acidic residues" evidence="10">
    <location>
        <begin position="259"/>
        <end position="269"/>
    </location>
</feature>
<dbReference type="EMBL" id="BRZM01000022">
    <property type="protein sequence ID" value="GLD55804.1"/>
    <property type="molecule type" value="Genomic_DNA"/>
</dbReference>
<protein>
    <submittedName>
        <fullName evidence="12">Homeobox protein DBX1</fullName>
    </submittedName>
</protein>
<dbReference type="CDD" id="cd00086">
    <property type="entry name" value="homeodomain"/>
    <property type="match status" value="1"/>
</dbReference>
<dbReference type="InterPro" id="IPR001356">
    <property type="entry name" value="HD"/>
</dbReference>
<dbReference type="GO" id="GO:0021515">
    <property type="term" value="P:cell differentiation in spinal cord"/>
    <property type="evidence" value="ECO:0007669"/>
    <property type="project" value="TreeGrafter"/>
</dbReference>
<dbReference type="PRINTS" id="PR00031">
    <property type="entry name" value="HTHREPRESSR"/>
</dbReference>
<dbReference type="InterPro" id="IPR051662">
    <property type="entry name" value="H2.0_Homeobox_NeuralPatt"/>
</dbReference>
<dbReference type="Pfam" id="PF00046">
    <property type="entry name" value="Homeodomain"/>
    <property type="match status" value="1"/>
</dbReference>
<evidence type="ECO:0000256" key="10">
    <source>
        <dbReference type="SAM" id="MobiDB-lite"/>
    </source>
</evidence>
<dbReference type="PANTHER" id="PTHR24331">
    <property type="entry name" value="DBX"/>
    <property type="match status" value="1"/>
</dbReference>
<comment type="caution">
    <text evidence="12">The sequence shown here is derived from an EMBL/GenBank/DDBJ whole genome shotgun (WGS) entry which is preliminary data.</text>
</comment>
<proteinExistence type="inferred from homology"/>
<feature type="compositionally biased region" description="Low complexity" evidence="10">
    <location>
        <begin position="287"/>
        <end position="298"/>
    </location>
</feature>
<accession>A0AAD3MLY3</accession>
<keyword evidence="5" id="KW-0804">Transcription</keyword>
<dbReference type="InterPro" id="IPR020479">
    <property type="entry name" value="HD_metazoa"/>
</dbReference>
<evidence type="ECO:0000313" key="12">
    <source>
        <dbReference type="EMBL" id="GLD55804.1"/>
    </source>
</evidence>
<dbReference type="SMART" id="SM00389">
    <property type="entry name" value="HOX"/>
    <property type="match status" value="1"/>
</dbReference>
<evidence type="ECO:0000256" key="9">
    <source>
        <dbReference type="RuleBase" id="RU000682"/>
    </source>
</evidence>
<evidence type="ECO:0000256" key="1">
    <source>
        <dbReference type="ARBA" id="ARBA00022473"/>
    </source>
</evidence>
<dbReference type="GO" id="GO:0005634">
    <property type="term" value="C:nucleus"/>
    <property type="evidence" value="ECO:0007669"/>
    <property type="project" value="UniProtKB-SubCell"/>
</dbReference>
<evidence type="ECO:0000256" key="8">
    <source>
        <dbReference type="PROSITE-ProRule" id="PRU00108"/>
    </source>
</evidence>
<dbReference type="GO" id="GO:0000981">
    <property type="term" value="F:DNA-binding transcription factor activity, RNA polymerase II-specific"/>
    <property type="evidence" value="ECO:0007669"/>
    <property type="project" value="InterPro"/>
</dbReference>
<dbReference type="PROSITE" id="PS50071">
    <property type="entry name" value="HOMEOBOX_2"/>
    <property type="match status" value="1"/>
</dbReference>
<dbReference type="SUPFAM" id="SSF46689">
    <property type="entry name" value="Homeodomain-like"/>
    <property type="match status" value="1"/>
</dbReference>
<name>A0AAD3MLY3_LATJO</name>
<dbReference type="PROSITE" id="PS00027">
    <property type="entry name" value="HOMEOBOX_1"/>
    <property type="match status" value="1"/>
</dbReference>
<keyword evidence="3 8" id="KW-0238">DNA-binding</keyword>
<reference evidence="12" key="1">
    <citation type="submission" date="2022-08" db="EMBL/GenBank/DDBJ databases">
        <title>Genome sequencing of akame (Lates japonicus).</title>
        <authorList>
            <person name="Hashiguchi Y."/>
            <person name="Takahashi H."/>
        </authorList>
    </citation>
    <scope>NUCLEOTIDE SEQUENCE</scope>
    <source>
        <strain evidence="12">Kochi</strain>
    </source>
</reference>
<evidence type="ECO:0000259" key="11">
    <source>
        <dbReference type="PROSITE" id="PS50071"/>
    </source>
</evidence>
<organism evidence="12 13">
    <name type="scientific">Lates japonicus</name>
    <name type="common">Japanese lates</name>
    <dbReference type="NCBI Taxonomy" id="270547"/>
    <lineage>
        <taxon>Eukaryota</taxon>
        <taxon>Metazoa</taxon>
        <taxon>Chordata</taxon>
        <taxon>Craniata</taxon>
        <taxon>Vertebrata</taxon>
        <taxon>Euteleostomi</taxon>
        <taxon>Actinopterygii</taxon>
        <taxon>Neopterygii</taxon>
        <taxon>Teleostei</taxon>
        <taxon>Neoteleostei</taxon>
        <taxon>Acanthomorphata</taxon>
        <taxon>Carangaria</taxon>
        <taxon>Carangaria incertae sedis</taxon>
        <taxon>Centropomidae</taxon>
        <taxon>Lates</taxon>
    </lineage>
</organism>
<evidence type="ECO:0000256" key="4">
    <source>
        <dbReference type="ARBA" id="ARBA00023155"/>
    </source>
</evidence>
<comment type="subcellular location">
    <subcellularLocation>
        <location evidence="8 9">Nucleus</location>
    </subcellularLocation>
</comment>